<dbReference type="KEGG" id="salf:SMD44_08708"/>
<feature type="compositionally biased region" description="Basic and acidic residues" evidence="1">
    <location>
        <begin position="335"/>
        <end position="353"/>
    </location>
</feature>
<reference evidence="2 3" key="1">
    <citation type="submission" date="2017-05" db="EMBL/GenBank/DDBJ databases">
        <title>Streptomyces alboflavus Genome sequencing and assembly.</title>
        <authorList>
            <person name="Wang Y."/>
            <person name="Du B."/>
            <person name="Ding Y."/>
            <person name="Liu H."/>
            <person name="Hou Q."/>
            <person name="Liu K."/>
            <person name="Wang C."/>
            <person name="Yao L."/>
        </authorList>
    </citation>
    <scope>NUCLEOTIDE SEQUENCE [LARGE SCALE GENOMIC DNA]</scope>
    <source>
        <strain evidence="2 3">MDJK44</strain>
    </source>
</reference>
<feature type="region of interest" description="Disordered" evidence="1">
    <location>
        <begin position="333"/>
        <end position="353"/>
    </location>
</feature>
<sequence length="380" mass="39959">MGGPGGRQGGRAGWGSGVGIAGLAGGGDRWLRRCGDQWFLRHEDGGFAGLGWCAHSAVRPICTFSRIPAVGDEDGERVVGGDQIAHDRGVVDSHEPDVQTRLVLLGDARLVQPDDALVGLAGAQRDDARRVLLADRDLAAREQRHAPPRGHLVPVDGGGARHEAALVALAEERRDRLGWARNSLVLRRMARRFVEVVGGGRPCVGADALAVVDAVQEPELAVVDQLPLLAFADLLDGQAELLLGLVHRVVVEIGDPGVDAQHRLGERQFVLARGEFVVDVAAGEGGLPVVSRLHGDVGLALAVHGLALPLRVRVQVRREGGCALHDLLQGVPGQHEQDAGRLGPHRGEPERVGPADGLVAHLVASVTTPMTSSSPNLPVA</sequence>
<evidence type="ECO:0000313" key="3">
    <source>
        <dbReference type="Proteomes" id="UP000195880"/>
    </source>
</evidence>
<dbReference type="AlphaFoldDB" id="A0A1Z1WRX9"/>
<dbReference type="Proteomes" id="UP000195880">
    <property type="component" value="Chromosome"/>
</dbReference>
<proteinExistence type="predicted"/>
<evidence type="ECO:0000256" key="1">
    <source>
        <dbReference type="SAM" id="MobiDB-lite"/>
    </source>
</evidence>
<protein>
    <submittedName>
        <fullName evidence="2">Uncharacterized protein</fullName>
    </submittedName>
</protein>
<dbReference type="EMBL" id="CP021748">
    <property type="protein sequence ID" value="ARX89221.1"/>
    <property type="molecule type" value="Genomic_DNA"/>
</dbReference>
<evidence type="ECO:0000313" key="2">
    <source>
        <dbReference type="EMBL" id="ARX89221.1"/>
    </source>
</evidence>
<organism evidence="2 3">
    <name type="scientific">Streptomyces alboflavus</name>
    <dbReference type="NCBI Taxonomy" id="67267"/>
    <lineage>
        <taxon>Bacteria</taxon>
        <taxon>Bacillati</taxon>
        <taxon>Actinomycetota</taxon>
        <taxon>Actinomycetes</taxon>
        <taxon>Kitasatosporales</taxon>
        <taxon>Streptomycetaceae</taxon>
        <taxon>Streptomyces</taxon>
    </lineage>
</organism>
<keyword evidence="3" id="KW-1185">Reference proteome</keyword>
<accession>A0A1Z1WRX9</accession>
<name>A0A1Z1WRX9_9ACTN</name>
<gene>
    <name evidence="2" type="ORF">SMD44_08708</name>
</gene>